<sequence>MNANVLTGMQQRKDTAHNVEELSVIVGRNDFAGSCSRQVEELFGDGTDFNNRWTLPNCSSLRVVRFTNFSLENFGGNHGLPFDFSCLLRFENLEAVHFYRSMFPREAQIKDFRQFIRKSSWTRKVGEAFALDSVYVDVVRSNLRIPGREHSARITQLIKRAPNLTLEVSNDYASNVAPIILLAWSSLQSLTIIADDFPNPDLLRHAPTSIDMLVIAFQGCRCRYEPLFLDRRILGFLRPRTTRNVRICISSSKDESIFGRSFLGLTHDTHSLFFTPSNELFGETRALCARRGGKFM</sequence>
<keyword evidence="2" id="KW-1185">Reference proteome</keyword>
<reference evidence="1 2" key="1">
    <citation type="submission" date="2015-04" db="EMBL/GenBank/DDBJ databases">
        <title>Complete genome sequence of Schizopora paradoxa KUC8140, a cosmopolitan wood degrader in East Asia.</title>
        <authorList>
            <consortium name="DOE Joint Genome Institute"/>
            <person name="Min B."/>
            <person name="Park H."/>
            <person name="Jang Y."/>
            <person name="Kim J.-J."/>
            <person name="Kim K.H."/>
            <person name="Pangilinan J."/>
            <person name="Lipzen A."/>
            <person name="Riley R."/>
            <person name="Grigoriev I.V."/>
            <person name="Spatafora J.W."/>
            <person name="Choi I.-G."/>
        </authorList>
    </citation>
    <scope>NUCLEOTIDE SEQUENCE [LARGE SCALE GENOMIC DNA]</scope>
    <source>
        <strain evidence="1 2">KUC8140</strain>
    </source>
</reference>
<accession>A0A0H2S1J2</accession>
<evidence type="ECO:0000313" key="1">
    <source>
        <dbReference type="EMBL" id="KLO17874.1"/>
    </source>
</evidence>
<evidence type="ECO:0008006" key="3">
    <source>
        <dbReference type="Google" id="ProtNLM"/>
    </source>
</evidence>
<dbReference type="AlphaFoldDB" id="A0A0H2S1J2"/>
<dbReference type="EMBL" id="KQ085900">
    <property type="protein sequence ID" value="KLO17874.1"/>
    <property type="molecule type" value="Genomic_DNA"/>
</dbReference>
<dbReference type="InParanoid" id="A0A0H2S1J2"/>
<protein>
    <recommendedName>
        <fullName evidence="3">F-box domain-containing protein</fullName>
    </recommendedName>
</protein>
<name>A0A0H2S1J2_9AGAM</name>
<gene>
    <name evidence="1" type="ORF">SCHPADRAFT_886683</name>
</gene>
<evidence type="ECO:0000313" key="2">
    <source>
        <dbReference type="Proteomes" id="UP000053477"/>
    </source>
</evidence>
<proteinExistence type="predicted"/>
<organism evidence="1 2">
    <name type="scientific">Schizopora paradoxa</name>
    <dbReference type="NCBI Taxonomy" id="27342"/>
    <lineage>
        <taxon>Eukaryota</taxon>
        <taxon>Fungi</taxon>
        <taxon>Dikarya</taxon>
        <taxon>Basidiomycota</taxon>
        <taxon>Agaricomycotina</taxon>
        <taxon>Agaricomycetes</taxon>
        <taxon>Hymenochaetales</taxon>
        <taxon>Schizoporaceae</taxon>
        <taxon>Schizopora</taxon>
    </lineage>
</organism>
<dbReference type="Proteomes" id="UP000053477">
    <property type="component" value="Unassembled WGS sequence"/>
</dbReference>